<dbReference type="PROSITE" id="PS50887">
    <property type="entry name" value="GGDEF"/>
    <property type="match status" value="1"/>
</dbReference>
<dbReference type="EMBL" id="MCWU01000085">
    <property type="protein sequence ID" value="PMJ61067.1"/>
    <property type="molecule type" value="Genomic_DNA"/>
</dbReference>
<evidence type="ECO:0000313" key="3">
    <source>
        <dbReference type="EMBL" id="PMJ61067.1"/>
    </source>
</evidence>
<dbReference type="InterPro" id="IPR000160">
    <property type="entry name" value="GGDEF_dom"/>
</dbReference>
<sequence length="383" mass="43999">MKLLFLKSEEKTVKHDKVKRSLALVIFFTLLLFVTLRINEAHSEHDRETVKYIELIKASYWASWRFGREVHELEMEVSDTIYNDVDSPQKIKNRIDFLIVNYEFLTTDANVFKKFQGYAKDSIANHIEQLDQHYNTLLSQENWRQHLPEILGTISNIKVLYDDVVLYELKGYDLSEFVNAIKDDRKSLLYAIYMAIIGAAITIPAITYLTRSLKVKSLNLETDYLTGLKNRKYCLTALKRHIEKGEPLGFCFLDLNGFKEVNDTLGHDAGDQLLKIIARRVQKSIKSSDTFARLGGDEFGLIIVNFEHHADIEVALTRIMGMISQPIELEGNIIQVGCSAGISIYQQKHFSSEKELMSAADSAMYKAKSEKHNQLNNYAFHQS</sequence>
<dbReference type="InterPro" id="IPR052163">
    <property type="entry name" value="DGC-Regulatory_Protein"/>
</dbReference>
<dbReference type="SUPFAM" id="SSF55073">
    <property type="entry name" value="Nucleotide cyclase"/>
    <property type="match status" value="1"/>
</dbReference>
<evidence type="ECO:0000313" key="4">
    <source>
        <dbReference type="Proteomes" id="UP000235330"/>
    </source>
</evidence>
<evidence type="ECO:0000259" key="2">
    <source>
        <dbReference type="PROSITE" id="PS50887"/>
    </source>
</evidence>
<feature type="transmembrane region" description="Helical" evidence="1">
    <location>
        <begin position="21"/>
        <end position="38"/>
    </location>
</feature>
<dbReference type="PANTHER" id="PTHR46663">
    <property type="entry name" value="DIGUANYLATE CYCLASE DGCT-RELATED"/>
    <property type="match status" value="1"/>
</dbReference>
<name>A0A2N7F5Z0_VIBSP</name>
<keyword evidence="1" id="KW-0472">Membrane</keyword>
<dbReference type="InterPro" id="IPR043128">
    <property type="entry name" value="Rev_trsase/Diguanyl_cyclase"/>
</dbReference>
<feature type="domain" description="GGDEF" evidence="2">
    <location>
        <begin position="246"/>
        <end position="380"/>
    </location>
</feature>
<gene>
    <name evidence="3" type="ORF">BCU17_07910</name>
</gene>
<keyword evidence="1" id="KW-1133">Transmembrane helix</keyword>
<organism evidence="3 4">
    <name type="scientific">Vibrio splendidus</name>
    <dbReference type="NCBI Taxonomy" id="29497"/>
    <lineage>
        <taxon>Bacteria</taxon>
        <taxon>Pseudomonadati</taxon>
        <taxon>Pseudomonadota</taxon>
        <taxon>Gammaproteobacteria</taxon>
        <taxon>Vibrionales</taxon>
        <taxon>Vibrionaceae</taxon>
        <taxon>Vibrio</taxon>
    </lineage>
</organism>
<dbReference type="InterPro" id="IPR029787">
    <property type="entry name" value="Nucleotide_cyclase"/>
</dbReference>
<dbReference type="NCBIfam" id="TIGR00254">
    <property type="entry name" value="GGDEF"/>
    <property type="match status" value="1"/>
</dbReference>
<feature type="transmembrane region" description="Helical" evidence="1">
    <location>
        <begin position="188"/>
        <end position="209"/>
    </location>
</feature>
<dbReference type="Pfam" id="PF00990">
    <property type="entry name" value="GGDEF"/>
    <property type="match status" value="1"/>
</dbReference>
<evidence type="ECO:0000256" key="1">
    <source>
        <dbReference type="SAM" id="Phobius"/>
    </source>
</evidence>
<comment type="caution">
    <text evidence="3">The sequence shown here is derived from an EMBL/GenBank/DDBJ whole genome shotgun (WGS) entry which is preliminary data.</text>
</comment>
<dbReference type="SMART" id="SM00267">
    <property type="entry name" value="GGDEF"/>
    <property type="match status" value="1"/>
</dbReference>
<reference evidence="4" key="1">
    <citation type="submission" date="2016-07" db="EMBL/GenBank/DDBJ databases">
        <title>Nontailed viruses are major unrecognized killers of bacteria in the ocean.</title>
        <authorList>
            <person name="Kauffman K."/>
            <person name="Hussain F."/>
            <person name="Yang J."/>
            <person name="Arevalo P."/>
            <person name="Brown J."/>
            <person name="Cutler M."/>
            <person name="Kelly L."/>
            <person name="Polz M.F."/>
        </authorList>
    </citation>
    <scope>NUCLEOTIDE SEQUENCE [LARGE SCALE GENOMIC DNA]</scope>
    <source>
        <strain evidence="4">10N.261.55.E11</strain>
    </source>
</reference>
<proteinExistence type="predicted"/>
<protein>
    <recommendedName>
        <fullName evidence="2">GGDEF domain-containing protein</fullName>
    </recommendedName>
</protein>
<accession>A0A2N7F5Z0</accession>
<dbReference type="Gene3D" id="3.30.70.270">
    <property type="match status" value="1"/>
</dbReference>
<keyword evidence="1" id="KW-0812">Transmembrane</keyword>
<dbReference type="Proteomes" id="UP000235330">
    <property type="component" value="Unassembled WGS sequence"/>
</dbReference>
<dbReference type="PANTHER" id="PTHR46663:SF4">
    <property type="entry name" value="DIGUANYLATE CYCLASE DGCT-RELATED"/>
    <property type="match status" value="1"/>
</dbReference>
<dbReference type="CDD" id="cd01949">
    <property type="entry name" value="GGDEF"/>
    <property type="match status" value="1"/>
</dbReference>
<dbReference type="AlphaFoldDB" id="A0A2N7F5Z0"/>